<keyword evidence="2" id="KW-1185">Reference proteome</keyword>
<comment type="caution">
    <text evidence="1">The sequence shown here is derived from an EMBL/GenBank/DDBJ whole genome shotgun (WGS) entry which is preliminary data.</text>
</comment>
<reference evidence="1 2" key="1">
    <citation type="submission" date="2021-11" db="EMBL/GenBank/DDBJ databases">
        <title>Draft genome sequence of Actinomycetospora sp. SF1 isolated from the rhizosphere soil.</title>
        <authorList>
            <person name="Duangmal K."/>
            <person name="Chantavorakit T."/>
        </authorList>
    </citation>
    <scope>NUCLEOTIDE SEQUENCE [LARGE SCALE GENOMIC DNA]</scope>
    <source>
        <strain evidence="1 2">TBRC 5722</strain>
    </source>
</reference>
<dbReference type="Proteomes" id="UP001199469">
    <property type="component" value="Unassembled WGS sequence"/>
</dbReference>
<dbReference type="InterPro" id="IPR005583">
    <property type="entry name" value="YaaA"/>
</dbReference>
<name>A0ABS8P466_9PSEU</name>
<dbReference type="RefSeq" id="WP_230730693.1">
    <property type="nucleotide sequence ID" value="NZ_JAJNDB010000001.1"/>
</dbReference>
<dbReference type="PANTHER" id="PTHR30283">
    <property type="entry name" value="PEROXIDE STRESS RESPONSE PROTEIN YAAA"/>
    <property type="match status" value="1"/>
</dbReference>
<gene>
    <name evidence="1" type="primary">yaaA</name>
    <name evidence="1" type="ORF">LQ327_06495</name>
</gene>
<organism evidence="1 2">
    <name type="scientific">Actinomycetospora endophytica</name>
    <dbReference type="NCBI Taxonomy" id="2291215"/>
    <lineage>
        <taxon>Bacteria</taxon>
        <taxon>Bacillati</taxon>
        <taxon>Actinomycetota</taxon>
        <taxon>Actinomycetes</taxon>
        <taxon>Pseudonocardiales</taxon>
        <taxon>Pseudonocardiaceae</taxon>
        <taxon>Actinomycetospora</taxon>
    </lineage>
</organism>
<accession>A0ABS8P466</accession>
<evidence type="ECO:0000313" key="2">
    <source>
        <dbReference type="Proteomes" id="UP001199469"/>
    </source>
</evidence>
<sequence length="243" mass="25604">MLVVLPPSETKAAGGRGAPLDLEALTFPALNPVRRELVDEVVALADDVPGSREALGVSERQDDEIERNAALWTSPTAPALRRYTGVLYDALDARSLTTAARRRIAVCSALFGLVMGTDPIPAYRLSCGSSLPGRGGLRTVWRPVLGPVLARLDEHVVDLRSGGYAALAPAPGATTLDVVSESGDGSRTTVSHANKSYKGHAARLLASTRRRPKDTGGVLAVLADAGLRVERADDTSLLLVVPR</sequence>
<dbReference type="NCBIfam" id="NF002544">
    <property type="entry name" value="PRK02101.2-1"/>
    <property type="match status" value="1"/>
</dbReference>
<dbReference type="Pfam" id="PF03883">
    <property type="entry name" value="H2O2_YaaD"/>
    <property type="match status" value="1"/>
</dbReference>
<evidence type="ECO:0000313" key="1">
    <source>
        <dbReference type="EMBL" id="MCD2193038.1"/>
    </source>
</evidence>
<proteinExistence type="predicted"/>
<dbReference type="EMBL" id="JAJNDB010000001">
    <property type="protein sequence ID" value="MCD2193038.1"/>
    <property type="molecule type" value="Genomic_DNA"/>
</dbReference>
<protein>
    <submittedName>
        <fullName evidence="1">Peroxide stress protein YaaA</fullName>
    </submittedName>
</protein>
<dbReference type="PANTHER" id="PTHR30283:SF4">
    <property type="entry name" value="PEROXIDE STRESS RESISTANCE PROTEIN YAAA"/>
    <property type="match status" value="1"/>
</dbReference>